<gene>
    <name evidence="2" type="ORF">Aco04nite_37470</name>
</gene>
<evidence type="ECO:0000313" key="3">
    <source>
        <dbReference type="Proteomes" id="UP000680865"/>
    </source>
</evidence>
<dbReference type="AlphaFoldDB" id="A0A919VSH7"/>
<sequence length="190" mass="20876">MLLSICVDGNWIYPATAGEIPDVVSEVFEGLENEHESLMPVEGESPIRVYHPGSDAWFSFSDRRLDDDVVGGACYLRVAVNNATGYGGLIWTLDAADPRHGGIFDHCWISDNPAPPASDPRVIADPGLPRFHDPRSTLRSGHIRAAVEEFCRSEAGERPESVRWTLGDLDGRRHDVPQDPGSSEVDDPWA</sequence>
<dbReference type="EMBL" id="BOQP01000017">
    <property type="protein sequence ID" value="GIM73855.1"/>
    <property type="molecule type" value="Genomic_DNA"/>
</dbReference>
<dbReference type="RefSeq" id="WP_212998486.1">
    <property type="nucleotide sequence ID" value="NZ_BAAATW010000012.1"/>
</dbReference>
<keyword evidence="3" id="KW-1185">Reference proteome</keyword>
<organism evidence="2 3">
    <name type="scientific">Winogradskya consettensis</name>
    <dbReference type="NCBI Taxonomy" id="113560"/>
    <lineage>
        <taxon>Bacteria</taxon>
        <taxon>Bacillati</taxon>
        <taxon>Actinomycetota</taxon>
        <taxon>Actinomycetes</taxon>
        <taxon>Micromonosporales</taxon>
        <taxon>Micromonosporaceae</taxon>
        <taxon>Winogradskya</taxon>
    </lineage>
</organism>
<evidence type="ECO:0000256" key="1">
    <source>
        <dbReference type="SAM" id="MobiDB-lite"/>
    </source>
</evidence>
<feature type="region of interest" description="Disordered" evidence="1">
    <location>
        <begin position="153"/>
        <end position="190"/>
    </location>
</feature>
<dbReference type="Pfam" id="PF14430">
    <property type="entry name" value="Imm1"/>
    <property type="match status" value="1"/>
</dbReference>
<dbReference type="InterPro" id="IPR025680">
    <property type="entry name" value="DddI"/>
</dbReference>
<evidence type="ECO:0000313" key="2">
    <source>
        <dbReference type="EMBL" id="GIM73855.1"/>
    </source>
</evidence>
<evidence type="ECO:0008006" key="4">
    <source>
        <dbReference type="Google" id="ProtNLM"/>
    </source>
</evidence>
<accession>A0A919VSH7</accession>
<reference evidence="2" key="1">
    <citation type="submission" date="2021-03" db="EMBL/GenBank/DDBJ databases">
        <title>Whole genome shotgun sequence of Actinoplanes consettensis NBRC 14913.</title>
        <authorList>
            <person name="Komaki H."/>
            <person name="Tamura T."/>
        </authorList>
    </citation>
    <scope>NUCLEOTIDE SEQUENCE</scope>
    <source>
        <strain evidence="2">NBRC 14913</strain>
    </source>
</reference>
<protein>
    <recommendedName>
        <fullName evidence="4">Immunity protein Imm1</fullName>
    </recommendedName>
</protein>
<dbReference type="Proteomes" id="UP000680865">
    <property type="component" value="Unassembled WGS sequence"/>
</dbReference>
<proteinExistence type="predicted"/>
<name>A0A919VSH7_9ACTN</name>
<comment type="caution">
    <text evidence="2">The sequence shown here is derived from an EMBL/GenBank/DDBJ whole genome shotgun (WGS) entry which is preliminary data.</text>
</comment>